<dbReference type="AlphaFoldDB" id="A0A3L6QKZ4"/>
<dbReference type="SMART" id="SM00184">
    <property type="entry name" value="RING"/>
    <property type="match status" value="1"/>
</dbReference>
<evidence type="ECO:0000256" key="4">
    <source>
        <dbReference type="PROSITE-ProRule" id="PRU00175"/>
    </source>
</evidence>
<dbReference type="InterPro" id="IPR013083">
    <property type="entry name" value="Znf_RING/FYVE/PHD"/>
</dbReference>
<dbReference type="Gene3D" id="3.30.40.10">
    <property type="entry name" value="Zinc/RING finger domain, C3HC4 (zinc finger)"/>
    <property type="match status" value="1"/>
</dbReference>
<keyword evidence="1" id="KW-0479">Metal-binding</keyword>
<dbReference type="Pfam" id="PF13639">
    <property type="entry name" value="zf-RING_2"/>
    <property type="match status" value="1"/>
</dbReference>
<sequence>MSPRYAHVDGPDGGYSQCISDVALPCPGVALRFNTVIDCRPGEDRMPPVTIDFVKSLPPPAQLAGRFECDSGDFILFSQLRRVAEMVAAAGLPPECAPSVHDFVRLSARSATNTFFRAVAISVDACAPGSIAADEGEGGGGGGEVPDGVATGECAICYAEYVVGAATSVIPPCGHTFHRSCLDRWTSVKRSCPFCRAPVPVVYDYWCSGEEDGDTEEDYGDEAPSADDDAVSGSHQPS</sequence>
<dbReference type="InterPro" id="IPR011016">
    <property type="entry name" value="Znf_RING-CH"/>
</dbReference>
<evidence type="ECO:0000256" key="1">
    <source>
        <dbReference type="ARBA" id="ARBA00022723"/>
    </source>
</evidence>
<name>A0A3L6QKZ4_PANMI</name>
<dbReference type="SMART" id="SM01197">
    <property type="entry name" value="FANCL_C"/>
    <property type="match status" value="1"/>
</dbReference>
<organism evidence="7 8">
    <name type="scientific">Panicum miliaceum</name>
    <name type="common">Proso millet</name>
    <name type="synonym">Broomcorn millet</name>
    <dbReference type="NCBI Taxonomy" id="4540"/>
    <lineage>
        <taxon>Eukaryota</taxon>
        <taxon>Viridiplantae</taxon>
        <taxon>Streptophyta</taxon>
        <taxon>Embryophyta</taxon>
        <taxon>Tracheophyta</taxon>
        <taxon>Spermatophyta</taxon>
        <taxon>Magnoliopsida</taxon>
        <taxon>Liliopsida</taxon>
        <taxon>Poales</taxon>
        <taxon>Poaceae</taxon>
        <taxon>PACMAD clade</taxon>
        <taxon>Panicoideae</taxon>
        <taxon>Panicodae</taxon>
        <taxon>Paniceae</taxon>
        <taxon>Panicinae</taxon>
        <taxon>Panicum</taxon>
        <taxon>Panicum sect. Panicum</taxon>
    </lineage>
</organism>
<evidence type="ECO:0000313" key="8">
    <source>
        <dbReference type="Proteomes" id="UP000275267"/>
    </source>
</evidence>
<keyword evidence="8" id="KW-1185">Reference proteome</keyword>
<dbReference type="InterPro" id="IPR001841">
    <property type="entry name" value="Znf_RING"/>
</dbReference>
<keyword evidence="3" id="KW-0862">Zinc</keyword>
<evidence type="ECO:0000259" key="6">
    <source>
        <dbReference type="PROSITE" id="PS50089"/>
    </source>
</evidence>
<evidence type="ECO:0000256" key="3">
    <source>
        <dbReference type="ARBA" id="ARBA00022833"/>
    </source>
</evidence>
<dbReference type="OrthoDB" id="624912at2759"/>
<proteinExistence type="predicted"/>
<dbReference type="PANTHER" id="PTHR45798">
    <property type="entry name" value="RING-H2 FINGER PROTEIN ATL61-RELATED-RELATED"/>
    <property type="match status" value="1"/>
</dbReference>
<dbReference type="InterPro" id="IPR052788">
    <property type="entry name" value="RING-type_E3_ligase_ATL"/>
</dbReference>
<dbReference type="STRING" id="4540.A0A3L6QKZ4"/>
<dbReference type="PROSITE" id="PS50089">
    <property type="entry name" value="ZF_RING_2"/>
    <property type="match status" value="1"/>
</dbReference>
<dbReference type="PANTHER" id="PTHR45798:SF97">
    <property type="entry name" value="ALCOHOL-SENSITIVE RING FINGER PROTEIN 1"/>
    <property type="match status" value="1"/>
</dbReference>
<dbReference type="SMART" id="SM00744">
    <property type="entry name" value="RINGv"/>
    <property type="match status" value="1"/>
</dbReference>
<feature type="compositionally biased region" description="Acidic residues" evidence="5">
    <location>
        <begin position="212"/>
        <end position="230"/>
    </location>
</feature>
<evidence type="ECO:0000256" key="2">
    <source>
        <dbReference type="ARBA" id="ARBA00022771"/>
    </source>
</evidence>
<dbReference type="EMBL" id="PQIB02000012">
    <property type="protein sequence ID" value="RLM80096.1"/>
    <property type="molecule type" value="Genomic_DNA"/>
</dbReference>
<dbReference type="Proteomes" id="UP000275267">
    <property type="component" value="Unassembled WGS sequence"/>
</dbReference>
<reference evidence="8" key="1">
    <citation type="journal article" date="2019" name="Nat. Commun.">
        <title>The genome of broomcorn millet.</title>
        <authorList>
            <person name="Zou C."/>
            <person name="Miki D."/>
            <person name="Li D."/>
            <person name="Tang Q."/>
            <person name="Xiao L."/>
            <person name="Rajput S."/>
            <person name="Deng P."/>
            <person name="Jia W."/>
            <person name="Huang R."/>
            <person name="Zhang M."/>
            <person name="Sun Y."/>
            <person name="Hu J."/>
            <person name="Fu X."/>
            <person name="Schnable P.S."/>
            <person name="Li F."/>
            <person name="Zhang H."/>
            <person name="Feng B."/>
            <person name="Zhu X."/>
            <person name="Liu R."/>
            <person name="Schnable J.C."/>
            <person name="Zhu J.-K."/>
            <person name="Zhang H."/>
        </authorList>
    </citation>
    <scope>NUCLEOTIDE SEQUENCE [LARGE SCALE GENOMIC DNA]</scope>
</reference>
<evidence type="ECO:0000256" key="5">
    <source>
        <dbReference type="SAM" id="MobiDB-lite"/>
    </source>
</evidence>
<comment type="caution">
    <text evidence="7">The sequence shown here is derived from an EMBL/GenBank/DDBJ whole genome shotgun (WGS) entry which is preliminary data.</text>
</comment>
<feature type="region of interest" description="Disordered" evidence="5">
    <location>
        <begin position="212"/>
        <end position="238"/>
    </location>
</feature>
<gene>
    <name evidence="7" type="ORF">C2845_PM12G20260</name>
</gene>
<dbReference type="CDD" id="cd16448">
    <property type="entry name" value="RING-H2"/>
    <property type="match status" value="1"/>
</dbReference>
<protein>
    <submittedName>
        <fullName evidence="7">RING zinc finger domain superfamily protein</fullName>
    </submittedName>
</protein>
<feature type="domain" description="RING-type" evidence="6">
    <location>
        <begin position="154"/>
        <end position="196"/>
    </location>
</feature>
<dbReference type="GO" id="GO:0008270">
    <property type="term" value="F:zinc ion binding"/>
    <property type="evidence" value="ECO:0007669"/>
    <property type="project" value="UniProtKB-KW"/>
</dbReference>
<evidence type="ECO:0000313" key="7">
    <source>
        <dbReference type="EMBL" id="RLM80096.1"/>
    </source>
</evidence>
<dbReference type="SUPFAM" id="SSF57850">
    <property type="entry name" value="RING/U-box"/>
    <property type="match status" value="1"/>
</dbReference>
<keyword evidence="2 4" id="KW-0863">Zinc-finger</keyword>
<accession>A0A3L6QKZ4</accession>